<dbReference type="EMBL" id="JAULSU010000001">
    <property type="protein sequence ID" value="KAK0632798.1"/>
    <property type="molecule type" value="Genomic_DNA"/>
</dbReference>
<dbReference type="InterPro" id="IPR031728">
    <property type="entry name" value="GlcAase_C"/>
</dbReference>
<name>A0AA40CCX7_9PEZI</name>
<dbReference type="Gene3D" id="3.20.20.80">
    <property type="entry name" value="Glycosidases"/>
    <property type="match status" value="1"/>
</dbReference>
<evidence type="ECO:0000313" key="3">
    <source>
        <dbReference type="Proteomes" id="UP001175000"/>
    </source>
</evidence>
<proteinExistence type="predicted"/>
<dbReference type="InterPro" id="IPR013780">
    <property type="entry name" value="Glyco_hydro_b"/>
</dbReference>
<organism evidence="2 3">
    <name type="scientific">Immersiella caudata</name>
    <dbReference type="NCBI Taxonomy" id="314043"/>
    <lineage>
        <taxon>Eukaryota</taxon>
        <taxon>Fungi</taxon>
        <taxon>Dikarya</taxon>
        <taxon>Ascomycota</taxon>
        <taxon>Pezizomycotina</taxon>
        <taxon>Sordariomycetes</taxon>
        <taxon>Sordariomycetidae</taxon>
        <taxon>Sordariales</taxon>
        <taxon>Lasiosphaeriaceae</taxon>
        <taxon>Immersiella</taxon>
    </lineage>
</organism>
<accession>A0AA40CCX7</accession>
<comment type="caution">
    <text evidence="2">The sequence shown here is derived from an EMBL/GenBank/DDBJ whole genome shotgun (WGS) entry which is preliminary data.</text>
</comment>
<dbReference type="SUPFAM" id="SSF51445">
    <property type="entry name" value="(Trans)glycosidases"/>
    <property type="match status" value="1"/>
</dbReference>
<reference evidence="2" key="1">
    <citation type="submission" date="2023-06" db="EMBL/GenBank/DDBJ databases">
        <title>Genome-scale phylogeny and comparative genomics of the fungal order Sordariales.</title>
        <authorList>
            <consortium name="Lawrence Berkeley National Laboratory"/>
            <person name="Hensen N."/>
            <person name="Bonometti L."/>
            <person name="Westerberg I."/>
            <person name="Brannstrom I.O."/>
            <person name="Guillou S."/>
            <person name="Cros-Aarteil S."/>
            <person name="Calhoun S."/>
            <person name="Haridas S."/>
            <person name="Kuo A."/>
            <person name="Mondo S."/>
            <person name="Pangilinan J."/>
            <person name="Riley R."/>
            <person name="Labutti K."/>
            <person name="Andreopoulos B."/>
            <person name="Lipzen A."/>
            <person name="Chen C."/>
            <person name="Yanf M."/>
            <person name="Daum C."/>
            <person name="Ng V."/>
            <person name="Clum A."/>
            <person name="Steindorff A."/>
            <person name="Ohm R."/>
            <person name="Martin F."/>
            <person name="Silar P."/>
            <person name="Natvig D."/>
            <person name="Lalanne C."/>
            <person name="Gautier V."/>
            <person name="Ament-Velasquez S.L."/>
            <person name="Kruys A."/>
            <person name="Hutchinson M.I."/>
            <person name="Powell A.J."/>
            <person name="Barry K."/>
            <person name="Miller A.N."/>
            <person name="Grigoriev I.V."/>
            <person name="Debuchy R."/>
            <person name="Gladieux P."/>
            <person name="Thoren M.H."/>
            <person name="Johannesson H."/>
        </authorList>
    </citation>
    <scope>NUCLEOTIDE SEQUENCE</scope>
    <source>
        <strain evidence="2">CBS 606.72</strain>
    </source>
</reference>
<dbReference type="PANTHER" id="PTHR36183:SF2">
    <property type="entry name" value="BETA-GLUCURONIDASE C-TERMINAL DOMAIN-CONTAINING PROTEIN"/>
    <property type="match status" value="1"/>
</dbReference>
<evidence type="ECO:0000313" key="2">
    <source>
        <dbReference type="EMBL" id="KAK0632798.1"/>
    </source>
</evidence>
<gene>
    <name evidence="2" type="ORF">B0T14DRAFT_419604</name>
</gene>
<dbReference type="Gene3D" id="2.60.40.1180">
    <property type="entry name" value="Golgi alpha-mannosidase II"/>
    <property type="match status" value="1"/>
</dbReference>
<sequence>MKRSAATTLAILTLARSQSLHNISWYAIPGNDVLDSFMSYSIEFSSFPDFAGNLSSPNRYSDVLLQNIADIIGSKPYVRVGGNTQDYALYNASLPFALNGTYDIARSPDYPTTIFIGPSYFESYEVWNDVKFSHGLNHGLGGNNSAGWQTLLDTVPLACKALKGKLYMWQYGNEPDLFSTSTHGVVRPPSWNEKVYVEQWQNGTRAIKSLIQDHCPELLGNGFLAPAFAGVGNTLKAPVAWAAGLNSNRDVTLFSTHNYISGAESPGVTLAFTLMNHTNTVRSISAHVTEYQTILRSDPSAPPPIFGEHNSLYNQGRPGLSNTFGAALWGLDFNLYAASSGFKRVHMHQGTNYRYASWQPISTPNATIGTKAPYYGNIAVAAALGNTVLSPASVISLPSRPKQDKESVYAVYTQNGSVISRIVIINFHSYNTTVDGAGIVPVPDPLPRPSRNFTISLSSPNSTSTAPSSTPTSFKIQRLMANGTDAITGITWDGWSFNHELDGGRPVRLVNVTVGETVEVEGGIFTVGVPDGSAVLVHVDFRDGEEGGRYASAVSVRGVIVDKDEEKDGAKWCDL</sequence>
<dbReference type="Proteomes" id="UP001175000">
    <property type="component" value="Unassembled WGS sequence"/>
</dbReference>
<dbReference type="Pfam" id="PF16862">
    <property type="entry name" value="Glyco_hydro_79C"/>
    <property type="match status" value="1"/>
</dbReference>
<dbReference type="InterPro" id="IPR052974">
    <property type="entry name" value="GH79_Enzymes"/>
</dbReference>
<feature type="domain" description="Beta-glucuronidase C-terminal" evidence="1">
    <location>
        <begin position="409"/>
        <end position="536"/>
    </location>
</feature>
<evidence type="ECO:0000259" key="1">
    <source>
        <dbReference type="Pfam" id="PF16862"/>
    </source>
</evidence>
<keyword evidence="3" id="KW-1185">Reference proteome</keyword>
<dbReference type="AlphaFoldDB" id="A0AA40CCX7"/>
<dbReference type="PANTHER" id="PTHR36183">
    <property type="entry name" value="BETA-GLUCURONIDASE"/>
    <property type="match status" value="1"/>
</dbReference>
<protein>
    <recommendedName>
        <fullName evidence="1">Beta-glucuronidase C-terminal domain-containing protein</fullName>
    </recommendedName>
</protein>
<dbReference type="InterPro" id="IPR017853">
    <property type="entry name" value="GH"/>
</dbReference>